<protein>
    <submittedName>
        <fullName evidence="2">Uncharacterized protein</fullName>
    </submittedName>
</protein>
<dbReference type="EMBL" id="JACDTQ010002427">
    <property type="protein sequence ID" value="KAF5918727.1"/>
    <property type="molecule type" value="Genomic_DNA"/>
</dbReference>
<organism evidence="2 3">
    <name type="scientific">Diceros bicornis minor</name>
    <name type="common">South-central black rhinoceros</name>
    <dbReference type="NCBI Taxonomy" id="77932"/>
    <lineage>
        <taxon>Eukaryota</taxon>
        <taxon>Metazoa</taxon>
        <taxon>Chordata</taxon>
        <taxon>Craniata</taxon>
        <taxon>Vertebrata</taxon>
        <taxon>Euteleostomi</taxon>
        <taxon>Mammalia</taxon>
        <taxon>Eutheria</taxon>
        <taxon>Laurasiatheria</taxon>
        <taxon>Perissodactyla</taxon>
        <taxon>Rhinocerotidae</taxon>
        <taxon>Diceros</taxon>
    </lineage>
</organism>
<evidence type="ECO:0000313" key="3">
    <source>
        <dbReference type="Proteomes" id="UP000551758"/>
    </source>
</evidence>
<sequence length="73" mass="8382">MRSTAGPVYIGRNASPINIKERNWEDMGMEDDDDEDNLPQLKKESELPFIPNYLANQAFVYTYLPTAEDSPQM</sequence>
<comment type="caution">
    <text evidence="2">The sequence shown here is derived from an EMBL/GenBank/DDBJ whole genome shotgun (WGS) entry which is preliminary data.</text>
</comment>
<reference evidence="2 3" key="1">
    <citation type="journal article" date="2020" name="Mol. Biol. Evol.">
        <title>Interspecific Gene Flow and the Evolution of Specialization in Black and White Rhinoceros.</title>
        <authorList>
            <person name="Moodley Y."/>
            <person name="Westbury M.V."/>
            <person name="Russo I.M."/>
            <person name="Gopalakrishnan S."/>
            <person name="Rakotoarivelo A."/>
            <person name="Olsen R.A."/>
            <person name="Prost S."/>
            <person name="Tunstall T."/>
            <person name="Ryder O.A."/>
            <person name="Dalen L."/>
            <person name="Bruford M.W."/>
        </authorList>
    </citation>
    <scope>NUCLEOTIDE SEQUENCE [LARGE SCALE GENOMIC DNA]</scope>
    <source>
        <strain evidence="2">SBR-YM</strain>
        <tissue evidence="2">Skin</tissue>
    </source>
</reference>
<dbReference type="Proteomes" id="UP000551758">
    <property type="component" value="Unassembled WGS sequence"/>
</dbReference>
<accession>A0A7J7ESN3</accession>
<dbReference type="AlphaFoldDB" id="A0A7J7ESN3"/>
<name>A0A7J7ESN3_DICBM</name>
<evidence type="ECO:0000256" key="1">
    <source>
        <dbReference type="SAM" id="MobiDB-lite"/>
    </source>
</evidence>
<gene>
    <name evidence="2" type="ORF">HPG69_005763</name>
</gene>
<feature type="compositionally biased region" description="Acidic residues" evidence="1">
    <location>
        <begin position="27"/>
        <end position="37"/>
    </location>
</feature>
<evidence type="ECO:0000313" key="2">
    <source>
        <dbReference type="EMBL" id="KAF5918727.1"/>
    </source>
</evidence>
<keyword evidence="3" id="KW-1185">Reference proteome</keyword>
<feature type="region of interest" description="Disordered" evidence="1">
    <location>
        <begin position="23"/>
        <end position="45"/>
    </location>
</feature>
<proteinExistence type="predicted"/>